<dbReference type="EMBL" id="JAINUF010000014">
    <property type="protein sequence ID" value="KAJ8342486.1"/>
    <property type="molecule type" value="Genomic_DNA"/>
</dbReference>
<reference evidence="2" key="1">
    <citation type="journal article" date="2023" name="Science">
        <title>Genome structures resolve the early diversification of teleost fishes.</title>
        <authorList>
            <person name="Parey E."/>
            <person name="Louis A."/>
            <person name="Montfort J."/>
            <person name="Bouchez O."/>
            <person name="Roques C."/>
            <person name="Iampietro C."/>
            <person name="Lluch J."/>
            <person name="Castinel A."/>
            <person name="Donnadieu C."/>
            <person name="Desvignes T."/>
            <person name="Floi Bucao C."/>
            <person name="Jouanno E."/>
            <person name="Wen M."/>
            <person name="Mejri S."/>
            <person name="Dirks R."/>
            <person name="Jansen H."/>
            <person name="Henkel C."/>
            <person name="Chen W.J."/>
            <person name="Zahm M."/>
            <person name="Cabau C."/>
            <person name="Klopp C."/>
            <person name="Thompson A.W."/>
            <person name="Robinson-Rechavi M."/>
            <person name="Braasch I."/>
            <person name="Lecointre G."/>
            <person name="Bobe J."/>
            <person name="Postlethwait J.H."/>
            <person name="Berthelot C."/>
            <person name="Roest Crollius H."/>
            <person name="Guiguen Y."/>
        </authorList>
    </citation>
    <scope>NUCLEOTIDE SEQUENCE</scope>
    <source>
        <strain evidence="2">WJC10195</strain>
    </source>
</reference>
<evidence type="ECO:0000256" key="1">
    <source>
        <dbReference type="SAM" id="MobiDB-lite"/>
    </source>
</evidence>
<feature type="compositionally biased region" description="Basic and acidic residues" evidence="1">
    <location>
        <begin position="206"/>
        <end position="218"/>
    </location>
</feature>
<gene>
    <name evidence="2" type="ORF">SKAU_G00324140</name>
</gene>
<feature type="compositionally biased region" description="Basic and acidic residues" evidence="1">
    <location>
        <begin position="180"/>
        <end position="192"/>
    </location>
</feature>
<feature type="compositionally biased region" description="Low complexity" evidence="1">
    <location>
        <begin position="193"/>
        <end position="204"/>
    </location>
</feature>
<name>A0A9Q1EPF3_SYNKA</name>
<evidence type="ECO:0000313" key="2">
    <source>
        <dbReference type="EMBL" id="KAJ8342486.1"/>
    </source>
</evidence>
<evidence type="ECO:0000313" key="3">
    <source>
        <dbReference type="Proteomes" id="UP001152622"/>
    </source>
</evidence>
<feature type="region of interest" description="Disordered" evidence="1">
    <location>
        <begin position="180"/>
        <end position="218"/>
    </location>
</feature>
<dbReference type="Proteomes" id="UP001152622">
    <property type="component" value="Chromosome 14"/>
</dbReference>
<feature type="region of interest" description="Disordered" evidence="1">
    <location>
        <begin position="1"/>
        <end position="107"/>
    </location>
</feature>
<accession>A0A9Q1EPF3</accession>
<dbReference type="AlphaFoldDB" id="A0A9Q1EPF3"/>
<comment type="caution">
    <text evidence="2">The sequence shown here is derived from an EMBL/GenBank/DDBJ whole genome shotgun (WGS) entry which is preliminary data.</text>
</comment>
<sequence>MREIPGRSVEGKGDFKITPDKNASEGDSHSGFSRAGMFAVATAPQAVNRARRAKRGKASNQMRNRGKRLSSLPQASQADPDQSRNGAANISSTTVVKKPNYPDWGRASNVREGCMLTVWERCIATAGPTGDGRNPIKENGRRTAGITVMGLSFEVAYASAVGGRGCSLKVTKGRFIERAEASHGRERGDAPAERSAVASQAARRALGRDECPRGETQR</sequence>
<feature type="compositionally biased region" description="Basic and acidic residues" evidence="1">
    <location>
        <begin position="1"/>
        <end position="28"/>
    </location>
</feature>
<organism evidence="2 3">
    <name type="scientific">Synaphobranchus kaupii</name>
    <name type="common">Kaup's arrowtooth eel</name>
    <dbReference type="NCBI Taxonomy" id="118154"/>
    <lineage>
        <taxon>Eukaryota</taxon>
        <taxon>Metazoa</taxon>
        <taxon>Chordata</taxon>
        <taxon>Craniata</taxon>
        <taxon>Vertebrata</taxon>
        <taxon>Euteleostomi</taxon>
        <taxon>Actinopterygii</taxon>
        <taxon>Neopterygii</taxon>
        <taxon>Teleostei</taxon>
        <taxon>Anguilliformes</taxon>
        <taxon>Synaphobranchidae</taxon>
        <taxon>Synaphobranchus</taxon>
    </lineage>
</organism>
<keyword evidence="3" id="KW-1185">Reference proteome</keyword>
<proteinExistence type="predicted"/>
<feature type="compositionally biased region" description="Polar residues" evidence="1">
    <location>
        <begin position="71"/>
        <end position="95"/>
    </location>
</feature>
<protein>
    <submittedName>
        <fullName evidence="2">Uncharacterized protein</fullName>
    </submittedName>
</protein>